<dbReference type="GO" id="GO:0005537">
    <property type="term" value="F:D-mannose binding"/>
    <property type="evidence" value="ECO:0007669"/>
    <property type="project" value="TreeGrafter"/>
</dbReference>
<evidence type="ECO:0000256" key="2">
    <source>
        <dbReference type="ARBA" id="ARBA00022692"/>
    </source>
</evidence>
<evidence type="ECO:0000256" key="3">
    <source>
        <dbReference type="ARBA" id="ARBA00022729"/>
    </source>
</evidence>
<keyword evidence="2 6" id="KW-0812">Transmembrane</keyword>
<dbReference type="Gene3D" id="2.60.120.200">
    <property type="match status" value="1"/>
</dbReference>
<dbReference type="CDD" id="cd07308">
    <property type="entry name" value="lectin_leg-like"/>
    <property type="match status" value="1"/>
</dbReference>
<protein>
    <submittedName>
        <fullName evidence="8">HBR207Wp</fullName>
    </submittedName>
</protein>
<dbReference type="InterPro" id="IPR005052">
    <property type="entry name" value="Lectin_leg"/>
</dbReference>
<dbReference type="PANTHER" id="PTHR12223">
    <property type="entry name" value="VESICULAR MANNOSE-BINDING LECTIN"/>
    <property type="match status" value="1"/>
</dbReference>
<dbReference type="RefSeq" id="XP_017986104.1">
    <property type="nucleotide sequence ID" value="XM_018130615.1"/>
</dbReference>
<dbReference type="GO" id="GO:0005793">
    <property type="term" value="C:endoplasmic reticulum-Golgi intermediate compartment"/>
    <property type="evidence" value="ECO:0007669"/>
    <property type="project" value="TreeGrafter"/>
</dbReference>
<dbReference type="AlphaFoldDB" id="A0A109UX12"/>
<feature type="domain" description="L-type lectin-like" evidence="7">
    <location>
        <begin position="180"/>
        <end position="321"/>
    </location>
</feature>
<evidence type="ECO:0000313" key="8">
    <source>
        <dbReference type="EMBL" id="AMD19108.1"/>
    </source>
</evidence>
<organism evidence="8 9">
    <name type="scientific">Eremothecium sinecaudum</name>
    <dbReference type="NCBI Taxonomy" id="45286"/>
    <lineage>
        <taxon>Eukaryota</taxon>
        <taxon>Fungi</taxon>
        <taxon>Dikarya</taxon>
        <taxon>Ascomycota</taxon>
        <taxon>Saccharomycotina</taxon>
        <taxon>Saccharomycetes</taxon>
        <taxon>Saccharomycetales</taxon>
        <taxon>Saccharomycetaceae</taxon>
        <taxon>Eremothecium</taxon>
    </lineage>
</organism>
<evidence type="ECO:0000256" key="1">
    <source>
        <dbReference type="ARBA" id="ARBA00004479"/>
    </source>
</evidence>
<evidence type="ECO:0000256" key="4">
    <source>
        <dbReference type="ARBA" id="ARBA00022989"/>
    </source>
</evidence>
<dbReference type="GeneID" id="28722571"/>
<dbReference type="InterPro" id="IPR051136">
    <property type="entry name" value="Intracellular_Lectin-GPT"/>
</dbReference>
<keyword evidence="4 6" id="KW-1133">Transmembrane helix</keyword>
<keyword evidence="9" id="KW-1185">Reference proteome</keyword>
<comment type="subcellular location">
    <subcellularLocation>
        <location evidence="1">Membrane</location>
        <topology evidence="1">Single-pass type I membrane protein</topology>
    </subcellularLocation>
</comment>
<evidence type="ECO:0000313" key="9">
    <source>
        <dbReference type="Proteomes" id="UP000243052"/>
    </source>
</evidence>
<name>A0A109UX12_9SACH</name>
<dbReference type="GO" id="GO:0000139">
    <property type="term" value="C:Golgi membrane"/>
    <property type="evidence" value="ECO:0007669"/>
    <property type="project" value="TreeGrafter"/>
</dbReference>
<dbReference type="SUPFAM" id="SSF49899">
    <property type="entry name" value="Concanavalin A-like lectins/glucanases"/>
    <property type="match status" value="1"/>
</dbReference>
<dbReference type="InterPro" id="IPR013320">
    <property type="entry name" value="ConA-like_dom_sf"/>
</dbReference>
<dbReference type="GO" id="GO:0030134">
    <property type="term" value="C:COPII-coated ER to Golgi transport vesicle"/>
    <property type="evidence" value="ECO:0007669"/>
    <property type="project" value="TreeGrafter"/>
</dbReference>
<feature type="transmembrane region" description="Helical" evidence="6">
    <location>
        <begin position="7"/>
        <end position="27"/>
    </location>
</feature>
<dbReference type="EMBL" id="CP014242">
    <property type="protein sequence ID" value="AMD19108.1"/>
    <property type="molecule type" value="Genomic_DNA"/>
</dbReference>
<evidence type="ECO:0000256" key="6">
    <source>
        <dbReference type="SAM" id="Phobius"/>
    </source>
</evidence>
<dbReference type="OrthoDB" id="270293at2759"/>
<dbReference type="PANTHER" id="PTHR12223:SF45">
    <property type="entry name" value="RE50040P"/>
    <property type="match status" value="1"/>
</dbReference>
<dbReference type="GO" id="GO:0006888">
    <property type="term" value="P:endoplasmic reticulum to Golgi vesicle-mediated transport"/>
    <property type="evidence" value="ECO:0007669"/>
    <property type="project" value="TreeGrafter"/>
</dbReference>
<dbReference type="STRING" id="45286.A0A109UX12"/>
<keyword evidence="5 6" id="KW-0472">Membrane</keyword>
<dbReference type="Proteomes" id="UP000243052">
    <property type="component" value="Chromosome ii"/>
</dbReference>
<keyword evidence="3" id="KW-0732">Signal</keyword>
<evidence type="ECO:0000256" key="5">
    <source>
        <dbReference type="ARBA" id="ARBA00023136"/>
    </source>
</evidence>
<feature type="transmembrane region" description="Helical" evidence="6">
    <location>
        <begin position="394"/>
        <end position="413"/>
    </location>
</feature>
<accession>A0A109UX12</accession>
<dbReference type="Pfam" id="PF03388">
    <property type="entry name" value="Lectin_leg-like"/>
    <property type="match status" value="1"/>
</dbReference>
<reference evidence="8 9" key="1">
    <citation type="submission" date="2016-01" db="EMBL/GenBank/DDBJ databases">
        <title>Genome sequence of the yeast Holleya sinecauda.</title>
        <authorList>
            <person name="Dietrich F.S."/>
        </authorList>
    </citation>
    <scope>NUCLEOTIDE SEQUENCE [LARGE SCALE GENOMIC DNA]</scope>
    <source>
        <strain evidence="8 9">ATCC 58844</strain>
    </source>
</reference>
<dbReference type="GO" id="GO:0005789">
    <property type="term" value="C:endoplasmic reticulum membrane"/>
    <property type="evidence" value="ECO:0007669"/>
    <property type="project" value="TreeGrafter"/>
</dbReference>
<proteinExistence type="predicted"/>
<evidence type="ECO:0000259" key="7">
    <source>
        <dbReference type="Pfam" id="PF03388"/>
    </source>
</evidence>
<sequence>MVRRRNYESWIISLVVLGTFILFHMYYPSLDGSSPSLTATRRPTGSVRQSSKTLNVQNPLLVNRFHNKDASLSPPYLDKVNKYWHVKGSTVIKNWDEIRLTSGGEKNRWGVLLSNGMGDNVIDNFEVVVDFSLDATGTEKARGAGMVILVTSHHEYMTKRLHSGYARQQFQLSTALEIENHDLMGFPRNMPGLAIVIDTFKDDPGSRAQPPNLKLFLNDNVREQYYDLASDGERSTSKNLITAPMPTEEIRHRIRIIYLECIGYLKVDIDYGAKDRWKEIFRQEKNLKLPKNARNGQRYIGVGALNGEHSQNVKLHNVDTSEYQWVKGENDRQLENSFSYAKEITRFLNWELGEHIKMEEDDYAKWAEIKSALADESFIGVEYIEPSIGAKIGAFLKTSLIWCILAVGVYLMTKYLKAVLRKKGIIKRKSSDRDLNMGLLG</sequence>
<gene>
    <name evidence="8" type="ORF">AW171_hschr2919</name>
</gene>